<dbReference type="Gene3D" id="2.60.40.3080">
    <property type="match status" value="1"/>
</dbReference>
<dbReference type="AlphaFoldDB" id="A0A931E842"/>
<reference evidence="3" key="1">
    <citation type="submission" date="2020-11" db="EMBL/GenBank/DDBJ databases">
        <title>Bacterial whole genome sequence for Panacibacter sp. DH6.</title>
        <authorList>
            <person name="Le V."/>
            <person name="Ko S."/>
            <person name="Ahn C.-Y."/>
            <person name="Oh H.-M."/>
        </authorList>
    </citation>
    <scope>NUCLEOTIDE SEQUENCE</scope>
    <source>
        <strain evidence="3">DH6</strain>
    </source>
</reference>
<dbReference type="EMBL" id="JADWYR010000001">
    <property type="protein sequence ID" value="MBG9375466.1"/>
    <property type="molecule type" value="Genomic_DNA"/>
</dbReference>
<sequence length="561" mass="58939">MKFQILPLKTIAIAALASAAFTTVEAQTKPVKIISGADTLIAANRTWDADTTYFLGGKVYVTNGATLTIQPGTVIVGDTITKGTLLITRGAKIIADGTPLCPIVFTSSKGVGKRRRGDWGGLVILGNATVNTPTGTANIEGLPASALTTYGGGATPNDNDNSGILRYVRVEYAGVALAPNNEINGITFGGVGRGTTVDFIQVTFANDDSFEWFGGTVNCKHLIANQGLDDDFDTDFGYSGKVQFAIGLRSPSVADVSGSNGFESDNDAAGSSNLPQTRAVFSNVTLSAGADSATNALFRNGAQIRRNSHLYIYNSVLMGYPTGLLLDGTATNANVQTDTMVQNNIISATQSSKWVTSNTGNTAATSLLLNNAGNRFYTNNASGVRLSNPYNLNNPNFRPANQSPARTGANFNHIGLTDVFFTKVNFVGSMGPKASDNWATTWVNWNPAQTDYKSVNANCATARAAAVAVTDEIRVEASAPSVAVTPNPSRGNFKVNINGLNGNVTVRVTNMTGAVVYNKSVNVVAKASFVDVNLTNATAGLYFVTVTNGKQSTTQKINIIQ</sequence>
<keyword evidence="4" id="KW-1185">Reference proteome</keyword>
<organism evidence="3 4">
    <name type="scientific">Panacibacter microcysteis</name>
    <dbReference type="NCBI Taxonomy" id="2793269"/>
    <lineage>
        <taxon>Bacteria</taxon>
        <taxon>Pseudomonadati</taxon>
        <taxon>Bacteroidota</taxon>
        <taxon>Chitinophagia</taxon>
        <taxon>Chitinophagales</taxon>
        <taxon>Chitinophagaceae</taxon>
        <taxon>Panacibacter</taxon>
    </lineage>
</organism>
<proteinExistence type="predicted"/>
<evidence type="ECO:0000256" key="1">
    <source>
        <dbReference type="SAM" id="SignalP"/>
    </source>
</evidence>
<keyword evidence="1" id="KW-0732">Signal</keyword>
<feature type="signal peptide" evidence="1">
    <location>
        <begin position="1"/>
        <end position="26"/>
    </location>
</feature>
<protein>
    <submittedName>
        <fullName evidence="3">T9SS type A sorting domain-containing protein</fullName>
    </submittedName>
</protein>
<dbReference type="Proteomes" id="UP000628448">
    <property type="component" value="Unassembled WGS sequence"/>
</dbReference>
<feature type="domain" description="Secretion system C-terminal sorting" evidence="2">
    <location>
        <begin position="486"/>
        <end position="559"/>
    </location>
</feature>
<gene>
    <name evidence="3" type="ORF">I5907_04425</name>
</gene>
<dbReference type="RefSeq" id="WP_196989517.1">
    <property type="nucleotide sequence ID" value="NZ_JADWYR010000001.1"/>
</dbReference>
<dbReference type="InterPro" id="IPR026444">
    <property type="entry name" value="Secre_tail"/>
</dbReference>
<comment type="caution">
    <text evidence="3">The sequence shown here is derived from an EMBL/GenBank/DDBJ whole genome shotgun (WGS) entry which is preliminary data.</text>
</comment>
<name>A0A931E842_9BACT</name>
<evidence type="ECO:0000313" key="3">
    <source>
        <dbReference type="EMBL" id="MBG9375466.1"/>
    </source>
</evidence>
<evidence type="ECO:0000259" key="2">
    <source>
        <dbReference type="Pfam" id="PF18962"/>
    </source>
</evidence>
<accession>A0A931E842</accession>
<feature type="chain" id="PRO_5036942808" evidence="1">
    <location>
        <begin position="27"/>
        <end position="561"/>
    </location>
</feature>
<dbReference type="PANTHER" id="PTHR41339">
    <property type="entry name" value="LIPL48"/>
    <property type="match status" value="1"/>
</dbReference>
<dbReference type="PANTHER" id="PTHR41339:SF1">
    <property type="entry name" value="SECRETED PROTEIN"/>
    <property type="match status" value="1"/>
</dbReference>
<dbReference type="Pfam" id="PF18962">
    <property type="entry name" value="Por_Secre_tail"/>
    <property type="match status" value="1"/>
</dbReference>
<dbReference type="NCBIfam" id="TIGR04183">
    <property type="entry name" value="Por_Secre_tail"/>
    <property type="match status" value="1"/>
</dbReference>
<evidence type="ECO:0000313" key="4">
    <source>
        <dbReference type="Proteomes" id="UP000628448"/>
    </source>
</evidence>